<reference evidence="1 2" key="1">
    <citation type="journal article" date="2018" name="MBio">
        <title>Comparative Genomics Reveals the Core Gene Toolbox for the Fungus-Insect Symbiosis.</title>
        <authorList>
            <person name="Wang Y."/>
            <person name="Stata M."/>
            <person name="Wang W."/>
            <person name="Stajich J.E."/>
            <person name="White M.M."/>
            <person name="Moncalvo J.M."/>
        </authorList>
    </citation>
    <scope>NUCLEOTIDE SEQUENCE [LARGE SCALE GENOMIC DNA]</scope>
    <source>
        <strain evidence="1 2">SC-DP-2</strain>
    </source>
</reference>
<evidence type="ECO:0000313" key="2">
    <source>
        <dbReference type="Proteomes" id="UP000245609"/>
    </source>
</evidence>
<dbReference type="Proteomes" id="UP000245609">
    <property type="component" value="Unassembled WGS sequence"/>
</dbReference>
<organism evidence="1 2">
    <name type="scientific">Smittium megazygosporum</name>
    <dbReference type="NCBI Taxonomy" id="133381"/>
    <lineage>
        <taxon>Eukaryota</taxon>
        <taxon>Fungi</taxon>
        <taxon>Fungi incertae sedis</taxon>
        <taxon>Zoopagomycota</taxon>
        <taxon>Kickxellomycotina</taxon>
        <taxon>Harpellomycetes</taxon>
        <taxon>Harpellales</taxon>
        <taxon>Legeriomycetaceae</taxon>
        <taxon>Smittium</taxon>
    </lineage>
</organism>
<comment type="caution">
    <text evidence="1">The sequence shown here is derived from an EMBL/GenBank/DDBJ whole genome shotgun (WGS) entry which is preliminary data.</text>
</comment>
<feature type="non-terminal residue" evidence="1">
    <location>
        <position position="1"/>
    </location>
</feature>
<keyword evidence="2" id="KW-1185">Reference proteome</keyword>
<gene>
    <name evidence="1" type="ORF">BB560_006481</name>
</gene>
<dbReference type="EMBL" id="MBFS01003288">
    <property type="protein sequence ID" value="PVU87478.1"/>
    <property type="molecule type" value="Genomic_DNA"/>
</dbReference>
<proteinExistence type="predicted"/>
<name>A0A2T9Y574_9FUNG</name>
<evidence type="ECO:0000313" key="1">
    <source>
        <dbReference type="EMBL" id="PVU87478.1"/>
    </source>
</evidence>
<accession>A0A2T9Y574</accession>
<protein>
    <submittedName>
        <fullName evidence="1">Uncharacterized protein</fullName>
    </submittedName>
</protein>
<sequence length="49" mass="5554">TTLTESNSQKPIQDTTTQTDIKYTIDSNEALCPYKKYTALDSGQSRSYF</sequence>
<dbReference type="AlphaFoldDB" id="A0A2T9Y574"/>